<dbReference type="EMBL" id="CM037162">
    <property type="protein sequence ID" value="KAH7863336.1"/>
    <property type="molecule type" value="Genomic_DNA"/>
</dbReference>
<evidence type="ECO:0000313" key="1">
    <source>
        <dbReference type="EMBL" id="KAH7863336.1"/>
    </source>
</evidence>
<protein>
    <submittedName>
        <fullName evidence="1">Uncharacterized protein</fullName>
    </submittedName>
</protein>
<accession>A0ACB7ZC58</accession>
<evidence type="ECO:0000313" key="2">
    <source>
        <dbReference type="Proteomes" id="UP000828048"/>
    </source>
</evidence>
<name>A0ACB7ZC58_9ERIC</name>
<reference evidence="1 2" key="1">
    <citation type="journal article" date="2021" name="Hortic Res">
        <title>High-quality reference genome and annotation aids understanding of berry development for evergreen blueberry (Vaccinium darrowii).</title>
        <authorList>
            <person name="Yu J."/>
            <person name="Hulse-Kemp A.M."/>
            <person name="Babiker E."/>
            <person name="Staton M."/>
        </authorList>
    </citation>
    <scope>NUCLEOTIDE SEQUENCE [LARGE SCALE GENOMIC DNA]</scope>
    <source>
        <strain evidence="2">cv. NJ 8807/NJ 8810</strain>
        <tissue evidence="1">Young leaf</tissue>
    </source>
</reference>
<comment type="caution">
    <text evidence="1">The sequence shown here is derived from an EMBL/GenBank/DDBJ whole genome shotgun (WGS) entry which is preliminary data.</text>
</comment>
<sequence length="129" mass="14429">MFGSITLLIEMDPAKLNLITAITANGGASPLVTGLLLWPFVFRLSFNLRPLHQAYTDILYASRLFFFQMGEIAFSDNPIVPGIDNSNISNRTRQARALRLVYRRITNAIWSPVADSDEENLRAVSMIAL</sequence>
<keyword evidence="2" id="KW-1185">Reference proteome</keyword>
<proteinExistence type="predicted"/>
<dbReference type="Proteomes" id="UP000828048">
    <property type="component" value="Chromosome 12"/>
</dbReference>
<gene>
    <name evidence="1" type="ORF">Vadar_016206</name>
</gene>
<organism evidence="1 2">
    <name type="scientific">Vaccinium darrowii</name>
    <dbReference type="NCBI Taxonomy" id="229202"/>
    <lineage>
        <taxon>Eukaryota</taxon>
        <taxon>Viridiplantae</taxon>
        <taxon>Streptophyta</taxon>
        <taxon>Embryophyta</taxon>
        <taxon>Tracheophyta</taxon>
        <taxon>Spermatophyta</taxon>
        <taxon>Magnoliopsida</taxon>
        <taxon>eudicotyledons</taxon>
        <taxon>Gunneridae</taxon>
        <taxon>Pentapetalae</taxon>
        <taxon>asterids</taxon>
        <taxon>Ericales</taxon>
        <taxon>Ericaceae</taxon>
        <taxon>Vaccinioideae</taxon>
        <taxon>Vaccinieae</taxon>
        <taxon>Vaccinium</taxon>
    </lineage>
</organism>